<gene>
    <name evidence="13" type="ORF">LXT13_01300</name>
</gene>
<accession>A0ABS8XQF1</accession>
<evidence type="ECO:0000259" key="12">
    <source>
        <dbReference type="Pfam" id="PF07488"/>
    </source>
</evidence>
<evidence type="ECO:0000256" key="8">
    <source>
        <dbReference type="RuleBase" id="RU361198"/>
    </source>
</evidence>
<reference evidence="13 14" key="1">
    <citation type="submission" date="2021-12" db="EMBL/GenBank/DDBJ databases">
        <title>Genome seq of P8.</title>
        <authorList>
            <person name="Seo T."/>
        </authorList>
    </citation>
    <scope>NUCLEOTIDE SEQUENCE [LARGE SCALE GENOMIC DNA]</scope>
    <source>
        <strain evidence="13 14">P8</strain>
    </source>
</reference>
<comment type="subunit">
    <text evidence="8">Homodimer.</text>
</comment>
<comment type="catalytic activity">
    <reaction evidence="8">
        <text>Hydrolysis of (1-&gt;2)-alpha-D-(4-O-methyl)glucuronosyl links in the main chain of hardwood xylans.</text>
        <dbReference type="EC" id="3.2.1.131"/>
    </reaction>
</comment>
<dbReference type="SUPFAM" id="SSF51445">
    <property type="entry name" value="(Trans)glycosidases"/>
    <property type="match status" value="1"/>
</dbReference>
<keyword evidence="2 7" id="KW-0858">Xylan degradation</keyword>
<proteinExistence type="inferred from homology"/>
<feature type="chain" id="PRO_5046978041" description="Xylan alpha-1,2-glucuronidase" evidence="9">
    <location>
        <begin position="24"/>
        <end position="711"/>
    </location>
</feature>
<dbReference type="InterPro" id="IPR017853">
    <property type="entry name" value="GH"/>
</dbReference>
<dbReference type="PANTHER" id="PTHR39207">
    <property type="entry name" value="ALPHA-GLUCURONIDASE A"/>
    <property type="match status" value="1"/>
</dbReference>
<organism evidence="13 14">
    <name type="scientific">Pelomonas cellulosilytica</name>
    <dbReference type="NCBI Taxonomy" id="2906762"/>
    <lineage>
        <taxon>Bacteria</taxon>
        <taxon>Pseudomonadati</taxon>
        <taxon>Pseudomonadota</taxon>
        <taxon>Betaproteobacteria</taxon>
        <taxon>Burkholderiales</taxon>
        <taxon>Sphaerotilaceae</taxon>
        <taxon>Roseateles</taxon>
    </lineage>
</organism>
<dbReference type="InterPro" id="IPR011100">
    <property type="entry name" value="Glyco_hydro_67_cat"/>
</dbReference>
<keyword evidence="3 7" id="KW-0378">Hydrolase</keyword>
<dbReference type="EMBL" id="JAJTWU010000001">
    <property type="protein sequence ID" value="MCE4553081.1"/>
    <property type="molecule type" value="Genomic_DNA"/>
</dbReference>
<keyword evidence="6 8" id="KW-0624">Polysaccharide degradation</keyword>
<dbReference type="Proteomes" id="UP001200741">
    <property type="component" value="Unassembled WGS sequence"/>
</dbReference>
<feature type="domain" description="Glycosyl hydrolase family 67 catalytic" evidence="12">
    <location>
        <begin position="149"/>
        <end position="464"/>
    </location>
</feature>
<dbReference type="Gene3D" id="3.20.20.80">
    <property type="entry name" value="Glycosidases"/>
    <property type="match status" value="1"/>
</dbReference>
<protein>
    <recommendedName>
        <fullName evidence="8">Xylan alpha-1,2-glucuronidase</fullName>
        <ecNumber evidence="8">3.2.1.131</ecNumber>
    </recommendedName>
</protein>
<evidence type="ECO:0000256" key="2">
    <source>
        <dbReference type="ARBA" id="ARBA00022651"/>
    </source>
</evidence>
<evidence type="ECO:0000256" key="4">
    <source>
        <dbReference type="ARBA" id="ARBA00023277"/>
    </source>
</evidence>
<name>A0ABS8XQF1_9BURK</name>
<keyword evidence="4 8" id="KW-0119">Carbohydrate metabolism</keyword>
<dbReference type="EC" id="3.2.1.131" evidence="8"/>
<keyword evidence="9" id="KW-0732">Signal</keyword>
<keyword evidence="14" id="KW-1185">Reference proteome</keyword>
<dbReference type="SUPFAM" id="SSF55545">
    <property type="entry name" value="beta-N-acetylhexosaminidase-like domain"/>
    <property type="match status" value="1"/>
</dbReference>
<dbReference type="Pfam" id="PF07488">
    <property type="entry name" value="Glyco_hydro_67M"/>
    <property type="match status" value="1"/>
</dbReference>
<evidence type="ECO:0000256" key="6">
    <source>
        <dbReference type="ARBA" id="ARBA00023326"/>
    </source>
</evidence>
<dbReference type="InterPro" id="IPR011395">
    <property type="entry name" value="Glyco_hydro_67_aGlcAse"/>
</dbReference>
<dbReference type="InterPro" id="IPR005154">
    <property type="entry name" value="Glyco_hydro_67_aGlcAse_N"/>
</dbReference>
<evidence type="ECO:0000313" key="14">
    <source>
        <dbReference type="Proteomes" id="UP001200741"/>
    </source>
</evidence>
<dbReference type="InterPro" id="IPR037054">
    <property type="entry name" value="A-glucoronidase_C_sf"/>
</dbReference>
<evidence type="ECO:0000259" key="10">
    <source>
        <dbReference type="Pfam" id="PF03648"/>
    </source>
</evidence>
<dbReference type="PIRSF" id="PIRSF029900">
    <property type="entry name" value="Alpha-glucuronds"/>
    <property type="match status" value="1"/>
</dbReference>
<evidence type="ECO:0000256" key="7">
    <source>
        <dbReference type="PIRNR" id="PIRNR029900"/>
    </source>
</evidence>
<feature type="domain" description="Alpha glucuronidase N-terminal" evidence="10">
    <location>
        <begin position="29"/>
        <end position="145"/>
    </location>
</feature>
<evidence type="ECO:0000256" key="3">
    <source>
        <dbReference type="ARBA" id="ARBA00022801"/>
    </source>
</evidence>
<feature type="signal peptide" evidence="9">
    <location>
        <begin position="1"/>
        <end position="23"/>
    </location>
</feature>
<keyword evidence="5 7" id="KW-0326">Glycosidase</keyword>
<dbReference type="Pfam" id="PF03648">
    <property type="entry name" value="Glyco_hydro_67N"/>
    <property type="match status" value="1"/>
</dbReference>
<feature type="domain" description="Glycosyl hydrolase family 67 C-terminal" evidence="11">
    <location>
        <begin position="466"/>
        <end position="689"/>
    </location>
</feature>
<evidence type="ECO:0000256" key="9">
    <source>
        <dbReference type="SAM" id="SignalP"/>
    </source>
</evidence>
<evidence type="ECO:0000256" key="1">
    <source>
        <dbReference type="ARBA" id="ARBA00008833"/>
    </source>
</evidence>
<dbReference type="RefSeq" id="WP_233369790.1">
    <property type="nucleotide sequence ID" value="NZ_JAJTWU010000001.1"/>
</dbReference>
<dbReference type="PANTHER" id="PTHR39207:SF1">
    <property type="entry name" value="ALPHA-GLUCURONIDASE A"/>
    <property type="match status" value="1"/>
</dbReference>
<evidence type="ECO:0000313" key="13">
    <source>
        <dbReference type="EMBL" id="MCE4553081.1"/>
    </source>
</evidence>
<sequence>MKTVVRWVGMVMLGLMLVGQAAAEDGYDLWLRYRPLDGAAQARLHAQARAVVLAAPASPSLDAAVAELRRGVAGMAGREIAVSTRLVPGALVLATPGQAPAGLVLPWADLGREGWLLRRQTLQGRDVTVIAANSDIGLLYGSFAWLRAVQTGADLARLDQRSAPKVGLRLLNHWDNLDRHVERGYAGASLWDWWKLPDLLDPRYVDYARANASLGINGAVLNNVNAKADSLTAPFLAKAAALAGVFRPYGIKVYLSARFSAPVELGGLKTADPLDPAVRAWWKAKADEIYAVIPDFGGFLVKANSEGQPGPQDYGRNHADGANMLAEALGPHGGVVMWRAFVYAADASDRAKQGYVEFQPLDGKFAPNVIVQVKNGPIDFQPREPFHPLFGAMPHTPLALEVQITKEYLGFSTHLAYLGPLFAEVLQADTGHGGKVARVVDGSLHGQRLTAMAGVANIGTDRNWSGSQFDQANWYAFGRLAWDPDLGAADVARDWAAQTFTARPAARDAIVALMMGSREAVVDYMTPLGLHHLMGTGHHYGPAPWVDNLERADWNPVYFHRAGRDGIGFDRSPAGSNGVAQYAPSVARLWSDPRTTPPELLLWFHHLPWDYAMPSGRSLWGELVARYDRGVATVDDMRRRWDALKPEIDAARHAEVAAYLAVQAHEAQWWRDACIAYFQSMSGLPLPAGVRPPALDLAAYKARQFAFAPGR</sequence>
<comment type="caution">
    <text evidence="13">The sequence shown here is derived from an EMBL/GenBank/DDBJ whole genome shotgun (WGS) entry which is preliminary data.</text>
</comment>
<dbReference type="InterPro" id="IPR011099">
    <property type="entry name" value="Glyco_hydro_67_C"/>
</dbReference>
<dbReference type="Gene3D" id="3.90.1330.10">
    <property type="entry name" value="Alpha-glucuronidase, C-terminal domain"/>
    <property type="match status" value="1"/>
</dbReference>
<dbReference type="Pfam" id="PF07477">
    <property type="entry name" value="Glyco_hydro_67C"/>
    <property type="match status" value="1"/>
</dbReference>
<dbReference type="InterPro" id="IPR029018">
    <property type="entry name" value="Hex-like_dom2"/>
</dbReference>
<comment type="similarity">
    <text evidence="1 7 8">Belongs to the glycosyl hydrolase 67 family.</text>
</comment>
<evidence type="ECO:0000259" key="11">
    <source>
        <dbReference type="Pfam" id="PF07477"/>
    </source>
</evidence>
<evidence type="ECO:0000256" key="5">
    <source>
        <dbReference type="ARBA" id="ARBA00023295"/>
    </source>
</evidence>
<dbReference type="Gene3D" id="3.30.379.10">
    <property type="entry name" value="Chitobiase/beta-hexosaminidase domain 2-like"/>
    <property type="match status" value="1"/>
</dbReference>